<evidence type="ECO:0000256" key="1">
    <source>
        <dbReference type="ARBA" id="ARBA00004651"/>
    </source>
</evidence>
<keyword evidence="6 7" id="KW-0472">Membrane</keyword>
<dbReference type="PANTHER" id="PTHR42718:SF46">
    <property type="entry name" value="BLR6921 PROTEIN"/>
    <property type="match status" value="1"/>
</dbReference>
<dbReference type="Proteomes" id="UP000445000">
    <property type="component" value="Unassembled WGS sequence"/>
</dbReference>
<feature type="transmembrane region" description="Helical" evidence="7">
    <location>
        <begin position="79"/>
        <end position="98"/>
    </location>
</feature>
<evidence type="ECO:0000256" key="3">
    <source>
        <dbReference type="ARBA" id="ARBA00022475"/>
    </source>
</evidence>
<feature type="transmembrane region" description="Helical" evidence="7">
    <location>
        <begin position="268"/>
        <end position="287"/>
    </location>
</feature>
<proteinExistence type="predicted"/>
<comment type="caution">
    <text evidence="9">The sequence shown here is derived from an EMBL/GenBank/DDBJ whole genome shotgun (WGS) entry which is preliminary data.</text>
</comment>
<evidence type="ECO:0000313" key="9">
    <source>
        <dbReference type="EMBL" id="GFE81592.1"/>
    </source>
</evidence>
<feature type="transmembrane region" description="Helical" evidence="7">
    <location>
        <begin position="229"/>
        <end position="247"/>
    </location>
</feature>
<dbReference type="EMBL" id="BLJN01000003">
    <property type="protein sequence ID" value="GFE81592.1"/>
    <property type="molecule type" value="Genomic_DNA"/>
</dbReference>
<keyword evidence="4 7" id="KW-0812">Transmembrane</keyword>
<dbReference type="PROSITE" id="PS50850">
    <property type="entry name" value="MFS"/>
    <property type="match status" value="1"/>
</dbReference>
<feature type="transmembrane region" description="Helical" evidence="7">
    <location>
        <begin position="51"/>
        <end position="72"/>
    </location>
</feature>
<dbReference type="Pfam" id="PF07690">
    <property type="entry name" value="MFS_1"/>
    <property type="match status" value="1"/>
</dbReference>
<dbReference type="GO" id="GO:0005886">
    <property type="term" value="C:plasma membrane"/>
    <property type="evidence" value="ECO:0007669"/>
    <property type="project" value="UniProtKB-SubCell"/>
</dbReference>
<dbReference type="GO" id="GO:0022857">
    <property type="term" value="F:transmembrane transporter activity"/>
    <property type="evidence" value="ECO:0007669"/>
    <property type="project" value="InterPro"/>
</dbReference>
<evidence type="ECO:0000259" key="8">
    <source>
        <dbReference type="PROSITE" id="PS50850"/>
    </source>
</evidence>
<dbReference type="InterPro" id="IPR004638">
    <property type="entry name" value="EmrB-like"/>
</dbReference>
<keyword evidence="2" id="KW-0813">Transport</keyword>
<dbReference type="CDD" id="cd17503">
    <property type="entry name" value="MFS_LmrB_MDR_like"/>
    <property type="match status" value="1"/>
</dbReference>
<evidence type="ECO:0000256" key="4">
    <source>
        <dbReference type="ARBA" id="ARBA00022692"/>
    </source>
</evidence>
<protein>
    <submittedName>
        <fullName evidence="9">MFS transporter</fullName>
    </submittedName>
</protein>
<evidence type="ECO:0000256" key="6">
    <source>
        <dbReference type="ARBA" id="ARBA00023136"/>
    </source>
</evidence>
<feature type="transmembrane region" description="Helical" evidence="7">
    <location>
        <begin position="138"/>
        <end position="162"/>
    </location>
</feature>
<feature type="transmembrane region" description="Helical" evidence="7">
    <location>
        <begin position="433"/>
        <end position="454"/>
    </location>
</feature>
<dbReference type="InterPro" id="IPR011701">
    <property type="entry name" value="MFS"/>
</dbReference>
<evidence type="ECO:0000313" key="10">
    <source>
        <dbReference type="Proteomes" id="UP000445000"/>
    </source>
</evidence>
<dbReference type="AlphaFoldDB" id="A0A829YG30"/>
<feature type="transmembrane region" description="Helical" evidence="7">
    <location>
        <begin position="299"/>
        <end position="320"/>
    </location>
</feature>
<dbReference type="Gene3D" id="1.20.1250.20">
    <property type="entry name" value="MFS general substrate transporter like domains"/>
    <property type="match status" value="1"/>
</dbReference>
<feature type="transmembrane region" description="Helical" evidence="7">
    <location>
        <begin position="198"/>
        <end position="217"/>
    </location>
</feature>
<feature type="transmembrane region" description="Helical" evidence="7">
    <location>
        <begin position="356"/>
        <end position="382"/>
    </location>
</feature>
<name>A0A829YG30_9GAMM</name>
<dbReference type="PANTHER" id="PTHR42718">
    <property type="entry name" value="MAJOR FACILITATOR SUPERFAMILY MULTIDRUG TRANSPORTER MFSC"/>
    <property type="match status" value="1"/>
</dbReference>
<evidence type="ECO:0000256" key="2">
    <source>
        <dbReference type="ARBA" id="ARBA00022448"/>
    </source>
</evidence>
<dbReference type="NCBIfam" id="TIGR00711">
    <property type="entry name" value="efflux_EmrB"/>
    <property type="match status" value="1"/>
</dbReference>
<dbReference type="Gene3D" id="1.20.1720.10">
    <property type="entry name" value="Multidrug resistance protein D"/>
    <property type="match status" value="1"/>
</dbReference>
<sequence length="480" mass="51506">MSTAPSSAVQRYLPWLVGVVLFMETLDSTIVNTAVPSMARSLEVTPLSLKAIVTSYILALAVGIPVSGWLADRFGTRKLFISAVAIFTLASILCGLSVNAPMLVAARILQGLGAAMMTPVGRLAIVRTFPKSQLLDKMNFVIIPALIGPLLGPTVGGLIVHWWSWREIFFVNVPVGLAALWLSRRYMPEYRSDSPRPLDAIGVVLFSSGAALLSWLLEVFGEHRLDVTSGAILFLLSFALLGAYGLHANRTEHPLLNLRLFQVRTFRVSVLGGLITRLGIGGLPFLLPLFYQLGMGMPAWQSGLMMMPSAIAAMTVKALSPHLLRRYGYRRILIVNTVLMGVVIGLFALADQSTPIVVIVLLSFLVGSGSSMQFSSMNSLAFADIDARNSSMANTIASSMQQLSMSFGLACGSLLTGWYLGGLPQTDQIAVTNALHAAFITLGIATVVSSLSFWTLRAGDGHALTAKNEAPVATREPVTD</sequence>
<dbReference type="PRINTS" id="PR01036">
    <property type="entry name" value="TCRTETB"/>
</dbReference>
<feature type="transmembrane region" description="Helical" evidence="7">
    <location>
        <begin position="403"/>
        <end position="421"/>
    </location>
</feature>
<comment type="subcellular location">
    <subcellularLocation>
        <location evidence="1">Cell membrane</location>
        <topology evidence="1">Multi-pass membrane protein</topology>
    </subcellularLocation>
</comment>
<organism evidence="9 10">
    <name type="scientific">Steroidobacter agaridevorans</name>
    <dbReference type="NCBI Taxonomy" id="2695856"/>
    <lineage>
        <taxon>Bacteria</taxon>
        <taxon>Pseudomonadati</taxon>
        <taxon>Pseudomonadota</taxon>
        <taxon>Gammaproteobacteria</taxon>
        <taxon>Steroidobacterales</taxon>
        <taxon>Steroidobacteraceae</taxon>
        <taxon>Steroidobacter</taxon>
    </lineage>
</organism>
<keyword evidence="5 7" id="KW-1133">Transmembrane helix</keyword>
<keyword evidence="10" id="KW-1185">Reference proteome</keyword>
<dbReference type="InterPro" id="IPR020846">
    <property type="entry name" value="MFS_dom"/>
</dbReference>
<feature type="transmembrane region" description="Helical" evidence="7">
    <location>
        <begin position="12"/>
        <end position="31"/>
    </location>
</feature>
<feature type="domain" description="Major facilitator superfamily (MFS) profile" evidence="8">
    <location>
        <begin position="13"/>
        <end position="461"/>
    </location>
</feature>
<feature type="transmembrane region" description="Helical" evidence="7">
    <location>
        <begin position="332"/>
        <end position="350"/>
    </location>
</feature>
<gene>
    <name evidence="9" type="ORF">GCM10011487_35920</name>
</gene>
<accession>A0A829YG30</accession>
<reference evidence="10" key="1">
    <citation type="submission" date="2020-01" db="EMBL/GenBank/DDBJ databases">
        <title>'Steroidobacter agaridevorans' sp. nov., agar-degrading bacteria isolated from rhizosphere soils.</title>
        <authorList>
            <person name="Ikenaga M."/>
            <person name="Kataoka M."/>
            <person name="Murouchi A."/>
            <person name="Katsuragi S."/>
            <person name="Sakai M."/>
        </authorList>
    </citation>
    <scope>NUCLEOTIDE SEQUENCE [LARGE SCALE GENOMIC DNA]</scope>
    <source>
        <strain evidence="10">YU21-B</strain>
    </source>
</reference>
<evidence type="ECO:0000256" key="5">
    <source>
        <dbReference type="ARBA" id="ARBA00022989"/>
    </source>
</evidence>
<dbReference type="SUPFAM" id="SSF103473">
    <property type="entry name" value="MFS general substrate transporter"/>
    <property type="match status" value="1"/>
</dbReference>
<feature type="transmembrane region" description="Helical" evidence="7">
    <location>
        <begin position="168"/>
        <end position="186"/>
    </location>
</feature>
<dbReference type="InterPro" id="IPR036259">
    <property type="entry name" value="MFS_trans_sf"/>
</dbReference>
<keyword evidence="3" id="KW-1003">Cell membrane</keyword>
<feature type="transmembrane region" description="Helical" evidence="7">
    <location>
        <begin position="104"/>
        <end position="126"/>
    </location>
</feature>
<evidence type="ECO:0000256" key="7">
    <source>
        <dbReference type="SAM" id="Phobius"/>
    </source>
</evidence>